<comment type="caution">
    <text evidence="1">The sequence shown here is derived from an EMBL/GenBank/DDBJ whole genome shotgun (WGS) entry which is preliminary data.</text>
</comment>
<reference evidence="1 2" key="1">
    <citation type="submission" date="2019-06" db="EMBL/GenBank/DDBJ databases">
        <title>Psychrobacillus vulpis sp. nov., a new species isolated from feces of a red fox that inhabits in The Tablas de Daimiel Natural Park, Albacete, Spain.</title>
        <authorList>
            <person name="Rodriguez M."/>
            <person name="Reina J.C."/>
            <person name="Bejar V."/>
            <person name="Llamas I."/>
        </authorList>
    </citation>
    <scope>NUCLEOTIDE SEQUENCE [LARGE SCALE GENOMIC DNA]</scope>
    <source>
        <strain evidence="1 2">Z8</strain>
    </source>
</reference>
<sequence>MLKKRSVLLSGLLTAFVIVGGGYFINTKFSFEAQKTNELIFKNNTIYSEEVLQALKKENYKVGALGLNALSKSILITINDSEQSINNEREKIEFIVSELSKETMYKDYSVEVLKMESLPIGNQFPSTLNDIFHLLLVNLRADFNNIDDISVAHRSERIIVNIKASILSSDESAKIIAKDIEQKVLQIVKSKEAQSLMRIKESSLEVKVYSSDQKKIN</sequence>
<evidence type="ECO:0008006" key="3">
    <source>
        <dbReference type="Google" id="ProtNLM"/>
    </source>
</evidence>
<keyword evidence="2" id="KW-1185">Reference proteome</keyword>
<dbReference type="EMBL" id="VDGI01000001">
    <property type="protein sequence ID" value="TQR21587.1"/>
    <property type="molecule type" value="Genomic_DNA"/>
</dbReference>
<gene>
    <name evidence="1" type="ORF">FG384_01125</name>
</gene>
<name>A0A544TVW2_9BACI</name>
<evidence type="ECO:0000313" key="2">
    <source>
        <dbReference type="Proteomes" id="UP000316626"/>
    </source>
</evidence>
<proteinExistence type="predicted"/>
<evidence type="ECO:0000313" key="1">
    <source>
        <dbReference type="EMBL" id="TQR21587.1"/>
    </source>
</evidence>
<accession>A0A544TVW2</accession>
<dbReference type="RefSeq" id="WP_142640714.1">
    <property type="nucleotide sequence ID" value="NZ_VDGI01000001.1"/>
</dbReference>
<protein>
    <recommendedName>
        <fullName evidence="3">DUF4030 domain-containing protein</fullName>
    </recommendedName>
</protein>
<dbReference type="AlphaFoldDB" id="A0A544TVW2"/>
<dbReference type="Proteomes" id="UP000316626">
    <property type="component" value="Unassembled WGS sequence"/>
</dbReference>
<organism evidence="1 2">
    <name type="scientific">Psychrobacillus vulpis</name>
    <dbReference type="NCBI Taxonomy" id="2325572"/>
    <lineage>
        <taxon>Bacteria</taxon>
        <taxon>Bacillati</taxon>
        <taxon>Bacillota</taxon>
        <taxon>Bacilli</taxon>
        <taxon>Bacillales</taxon>
        <taxon>Bacillaceae</taxon>
        <taxon>Psychrobacillus</taxon>
    </lineage>
</organism>